<evidence type="ECO:0000256" key="2">
    <source>
        <dbReference type="ARBA" id="ARBA00022723"/>
    </source>
</evidence>
<evidence type="ECO:0000256" key="1">
    <source>
        <dbReference type="ARBA" id="ARBA00004123"/>
    </source>
</evidence>
<comment type="caution">
    <text evidence="12">The sequence shown here is derived from an EMBL/GenBank/DDBJ whole genome shotgun (WGS) entry which is preliminary data.</text>
</comment>
<accession>A0AAD4T2E6</accession>
<dbReference type="InterPro" id="IPR004333">
    <property type="entry name" value="SBP_dom"/>
</dbReference>
<feature type="region of interest" description="Disordered" evidence="10">
    <location>
        <begin position="345"/>
        <end position="371"/>
    </location>
</feature>
<dbReference type="EMBL" id="JAJJMB010007553">
    <property type="protein sequence ID" value="KAI3930003.1"/>
    <property type="molecule type" value="Genomic_DNA"/>
</dbReference>
<dbReference type="PANTHER" id="PTHR31251:SF208">
    <property type="entry name" value="SQUAMOSA PROMOTER-BINDING-LIKE PROTEIN 18"/>
    <property type="match status" value="1"/>
</dbReference>
<evidence type="ECO:0000256" key="3">
    <source>
        <dbReference type="ARBA" id="ARBA00022771"/>
    </source>
</evidence>
<dbReference type="GO" id="GO:0003677">
    <property type="term" value="F:DNA binding"/>
    <property type="evidence" value="ECO:0007669"/>
    <property type="project" value="UniProtKB-KW"/>
</dbReference>
<feature type="compositionally biased region" description="Polar residues" evidence="10">
    <location>
        <begin position="425"/>
        <end position="441"/>
    </location>
</feature>
<dbReference type="PANTHER" id="PTHR31251">
    <property type="entry name" value="SQUAMOSA PROMOTER-BINDING-LIKE PROTEIN 4"/>
    <property type="match status" value="1"/>
</dbReference>
<keyword evidence="7" id="KW-0804">Transcription</keyword>
<dbReference type="InterPro" id="IPR036893">
    <property type="entry name" value="SBP_sf"/>
</dbReference>
<keyword evidence="2" id="KW-0479">Metal-binding</keyword>
<dbReference type="InterPro" id="IPR044817">
    <property type="entry name" value="SBP-like"/>
</dbReference>
<dbReference type="GO" id="GO:0008270">
    <property type="term" value="F:zinc ion binding"/>
    <property type="evidence" value="ECO:0007669"/>
    <property type="project" value="UniProtKB-KW"/>
</dbReference>
<evidence type="ECO:0000313" key="12">
    <source>
        <dbReference type="EMBL" id="KAI3930003.1"/>
    </source>
</evidence>
<evidence type="ECO:0000256" key="10">
    <source>
        <dbReference type="SAM" id="MobiDB-lite"/>
    </source>
</evidence>
<keyword evidence="4" id="KW-0862">Zinc</keyword>
<dbReference type="AlphaFoldDB" id="A0AAD4T2E6"/>
<dbReference type="FunFam" id="4.10.1100.10:FF:000001">
    <property type="entry name" value="Squamosa promoter-binding-like protein 14"/>
    <property type="match status" value="1"/>
</dbReference>
<feature type="compositionally biased region" description="Polar residues" evidence="10">
    <location>
        <begin position="359"/>
        <end position="368"/>
    </location>
</feature>
<evidence type="ECO:0000256" key="8">
    <source>
        <dbReference type="ARBA" id="ARBA00023242"/>
    </source>
</evidence>
<organism evidence="12 13">
    <name type="scientific">Papaver atlanticum</name>
    <dbReference type="NCBI Taxonomy" id="357466"/>
    <lineage>
        <taxon>Eukaryota</taxon>
        <taxon>Viridiplantae</taxon>
        <taxon>Streptophyta</taxon>
        <taxon>Embryophyta</taxon>
        <taxon>Tracheophyta</taxon>
        <taxon>Spermatophyta</taxon>
        <taxon>Magnoliopsida</taxon>
        <taxon>Ranunculales</taxon>
        <taxon>Papaveraceae</taxon>
        <taxon>Papaveroideae</taxon>
        <taxon>Papaver</taxon>
    </lineage>
</organism>
<keyword evidence="5" id="KW-0805">Transcription regulation</keyword>
<evidence type="ECO:0000259" key="11">
    <source>
        <dbReference type="PROSITE" id="PS51141"/>
    </source>
</evidence>
<feature type="compositionally biased region" description="Low complexity" evidence="10">
    <location>
        <begin position="39"/>
        <end position="54"/>
    </location>
</feature>
<keyword evidence="13" id="KW-1185">Reference proteome</keyword>
<feature type="domain" description="SBP-type" evidence="11">
    <location>
        <begin position="127"/>
        <end position="204"/>
    </location>
</feature>
<feature type="region of interest" description="Disordered" evidence="10">
    <location>
        <begin position="39"/>
        <end position="67"/>
    </location>
</feature>
<evidence type="ECO:0000256" key="6">
    <source>
        <dbReference type="ARBA" id="ARBA00023125"/>
    </source>
</evidence>
<evidence type="ECO:0000313" key="13">
    <source>
        <dbReference type="Proteomes" id="UP001202328"/>
    </source>
</evidence>
<protein>
    <recommendedName>
        <fullName evidence="11">SBP-type domain-containing protein</fullName>
    </recommendedName>
</protein>
<name>A0AAD4T2E6_9MAGN</name>
<keyword evidence="8" id="KW-0539">Nucleus</keyword>
<evidence type="ECO:0000256" key="5">
    <source>
        <dbReference type="ARBA" id="ARBA00023015"/>
    </source>
</evidence>
<feature type="region of interest" description="Disordered" evidence="10">
    <location>
        <begin position="421"/>
        <end position="441"/>
    </location>
</feature>
<comment type="subcellular location">
    <subcellularLocation>
        <location evidence="1">Nucleus</location>
    </subcellularLocation>
</comment>
<evidence type="ECO:0000256" key="4">
    <source>
        <dbReference type="ARBA" id="ARBA00022833"/>
    </source>
</evidence>
<dbReference type="PROSITE" id="PS51141">
    <property type="entry name" value="ZF_SBP"/>
    <property type="match status" value="1"/>
</dbReference>
<dbReference type="SUPFAM" id="SSF103612">
    <property type="entry name" value="SBT domain"/>
    <property type="match status" value="1"/>
</dbReference>
<proteinExistence type="predicted"/>
<sequence>MDWEFKGTSWGFGEFQRDSSEHNNFTTSTTTASASAINTLVGSSSSGGDNNNSNPKQKNRSRDNNNCSVDLKLGRFADFGEVYSMNNHKWNDPRLTMFSTSSSATAATTLSSMKRARSSSSSNGLQVPSCLVDGCNADLSKCRDYHRRHKVCEAHSKTPKVLVAGQEQRFCQQCSRFHFLVEFDEVKRSCRKRLDGHNRRRRKPQPDPLSANSVNLFSYHQGTRIMPFANPQVFPSTTVTSPSWHAVVKTEEETITDSNHLQPHYANRQNLFPGSFSRTNKEGKQFPFLQVNEHGNRMVPEVSSCQRLINNVAACSENISSTSRKLLSDGLTRVLDSDCALSLLSSPPSQQRSGSSLSHVVQSDSIPMSQPLVPDLEQYNQQGLSRYHQSQQGMGGETIGSVLVSHATDAELNCQGLFHMGPNGNGSSQNGMSQTLPFSWE</sequence>
<evidence type="ECO:0000256" key="7">
    <source>
        <dbReference type="ARBA" id="ARBA00023163"/>
    </source>
</evidence>
<evidence type="ECO:0000256" key="9">
    <source>
        <dbReference type="PROSITE-ProRule" id="PRU00470"/>
    </source>
</evidence>
<reference evidence="12" key="1">
    <citation type="submission" date="2022-04" db="EMBL/GenBank/DDBJ databases">
        <title>A functionally conserved STORR gene fusion in Papaver species that diverged 16.8 million years ago.</title>
        <authorList>
            <person name="Catania T."/>
        </authorList>
    </citation>
    <scope>NUCLEOTIDE SEQUENCE</scope>
    <source>
        <strain evidence="12">S-188037</strain>
    </source>
</reference>
<gene>
    <name evidence="12" type="ORF">MKW98_004157</name>
</gene>
<dbReference type="GO" id="GO:0005634">
    <property type="term" value="C:nucleus"/>
    <property type="evidence" value="ECO:0007669"/>
    <property type="project" value="UniProtKB-SubCell"/>
</dbReference>
<dbReference type="Gene3D" id="4.10.1100.10">
    <property type="entry name" value="Transcription factor, SBP-box domain"/>
    <property type="match status" value="1"/>
</dbReference>
<feature type="compositionally biased region" description="Low complexity" evidence="10">
    <location>
        <begin position="345"/>
        <end position="358"/>
    </location>
</feature>
<dbReference type="Proteomes" id="UP001202328">
    <property type="component" value="Unassembled WGS sequence"/>
</dbReference>
<keyword evidence="6" id="KW-0238">DNA-binding</keyword>
<dbReference type="Pfam" id="PF03110">
    <property type="entry name" value="SBP"/>
    <property type="match status" value="1"/>
</dbReference>
<keyword evidence="3 9" id="KW-0863">Zinc-finger</keyword>